<keyword evidence="4" id="KW-1185">Reference proteome</keyword>
<keyword evidence="2" id="KW-0812">Transmembrane</keyword>
<organism evidence="3 4">
    <name type="scientific">Xylaria grammica</name>
    <dbReference type="NCBI Taxonomy" id="363999"/>
    <lineage>
        <taxon>Eukaryota</taxon>
        <taxon>Fungi</taxon>
        <taxon>Dikarya</taxon>
        <taxon>Ascomycota</taxon>
        <taxon>Pezizomycotina</taxon>
        <taxon>Sordariomycetes</taxon>
        <taxon>Xylariomycetidae</taxon>
        <taxon>Xylariales</taxon>
        <taxon>Xylariaceae</taxon>
        <taxon>Xylaria</taxon>
    </lineage>
</organism>
<feature type="transmembrane region" description="Helical" evidence="2">
    <location>
        <begin position="12"/>
        <end position="36"/>
    </location>
</feature>
<evidence type="ECO:0000256" key="2">
    <source>
        <dbReference type="SAM" id="Phobius"/>
    </source>
</evidence>
<dbReference type="EMBL" id="RYZI01000009">
    <property type="protein sequence ID" value="RWA14348.1"/>
    <property type="molecule type" value="Genomic_DNA"/>
</dbReference>
<feature type="compositionally biased region" description="Pro residues" evidence="1">
    <location>
        <begin position="166"/>
        <end position="178"/>
    </location>
</feature>
<proteinExistence type="predicted"/>
<sequence length="254" mass="28492">MAEPSSSLLWTIVTPVGAFTLTLGVIAPFVTTYTLAYISAPREISTFVYAVDDSIQEHETYDSDVAKVQRLEDKMRLGRLLREIQKQGDDLREDLNRLVVEEGGTTLRISARVFWASHRKSLEERIRRLDMLRMRFLVVYMGVVTTTAGERAKDAARTAPREPERVVPPPPPPPPPPARRLTTQAMGHSENTEHTHRSGWFGVVAELQRSPILRQRHASIEEAMRSSPPVTPIGSPLSALRPIKSTPIPGRFQL</sequence>
<evidence type="ECO:0000313" key="4">
    <source>
        <dbReference type="Proteomes" id="UP000286045"/>
    </source>
</evidence>
<dbReference type="AlphaFoldDB" id="A0A439DIV8"/>
<keyword evidence="2" id="KW-0472">Membrane</keyword>
<name>A0A439DIV8_9PEZI</name>
<accession>A0A439DIV8</accession>
<feature type="region of interest" description="Disordered" evidence="1">
    <location>
        <begin position="224"/>
        <end position="254"/>
    </location>
</feature>
<feature type="compositionally biased region" description="Basic and acidic residues" evidence="1">
    <location>
        <begin position="150"/>
        <end position="165"/>
    </location>
</feature>
<keyword evidence="2" id="KW-1133">Transmembrane helix</keyword>
<comment type="caution">
    <text evidence="3">The sequence shown here is derived from an EMBL/GenBank/DDBJ whole genome shotgun (WGS) entry which is preliminary data.</text>
</comment>
<evidence type="ECO:0000313" key="3">
    <source>
        <dbReference type="EMBL" id="RWA14348.1"/>
    </source>
</evidence>
<gene>
    <name evidence="3" type="ORF">EKO27_g761</name>
</gene>
<evidence type="ECO:0000256" key="1">
    <source>
        <dbReference type="SAM" id="MobiDB-lite"/>
    </source>
</evidence>
<protein>
    <submittedName>
        <fullName evidence="3">Uncharacterized protein</fullName>
    </submittedName>
</protein>
<feature type="region of interest" description="Disordered" evidence="1">
    <location>
        <begin position="149"/>
        <end position="182"/>
    </location>
</feature>
<dbReference type="Proteomes" id="UP000286045">
    <property type="component" value="Unassembled WGS sequence"/>
</dbReference>
<dbReference type="STRING" id="363999.A0A439DIV8"/>
<reference evidence="3 4" key="1">
    <citation type="submission" date="2018-12" db="EMBL/GenBank/DDBJ databases">
        <title>Draft genome sequence of Xylaria grammica IHI A82.</title>
        <authorList>
            <person name="Buettner E."/>
            <person name="Kellner H."/>
        </authorList>
    </citation>
    <scope>NUCLEOTIDE SEQUENCE [LARGE SCALE GENOMIC DNA]</scope>
    <source>
        <strain evidence="3 4">IHI A82</strain>
    </source>
</reference>